<keyword evidence="1" id="KW-0238">DNA-binding</keyword>
<evidence type="ECO:0000259" key="3">
    <source>
        <dbReference type="PROSITE" id="PS51253"/>
    </source>
</evidence>
<dbReference type="AlphaFoldDB" id="A0A9P4IUZ1"/>
<evidence type="ECO:0000256" key="2">
    <source>
        <dbReference type="SAM" id="MobiDB-lite"/>
    </source>
</evidence>
<dbReference type="GO" id="GO:0003677">
    <property type="term" value="F:DNA binding"/>
    <property type="evidence" value="ECO:0007669"/>
    <property type="project" value="UniProtKB-KW"/>
</dbReference>
<dbReference type="OrthoDB" id="3880035at2759"/>
<dbReference type="InterPro" id="IPR041188">
    <property type="entry name" value="HTH_ABP1_N"/>
</dbReference>
<proteinExistence type="predicted"/>
<dbReference type="Proteomes" id="UP000799439">
    <property type="component" value="Unassembled WGS sequence"/>
</dbReference>
<feature type="domain" description="HTH CENPB-type" evidence="3">
    <location>
        <begin position="74"/>
        <end position="150"/>
    </location>
</feature>
<dbReference type="PANTHER" id="PTHR19303">
    <property type="entry name" value="TRANSPOSON"/>
    <property type="match status" value="1"/>
</dbReference>
<sequence>MPPTPIQRRSITNAQRLALRNKRREDPDIPQKQLCQWFEAHFNQPIKQSTVSDCLSPRYAELDSLSPDALNRPDQRKRRRENFPQVEDDVYQWFSQREADGIATTGEQLQARAREVWTNLAFAHGWENMPKFSNGWLENFRDRHGMKKRRKRNRRWGAGVDDSTIQVEDDASEHSIVEEELAEALGPEDDDAPVDPVMQSQARPLVSTPHRVAPPVTTPRSTAATSAARPASSSSSLSNVSAAEALQCLAKLRLHEELAEDCDFRFLLALDQQERVIRARHLHSLQQQWTTATRRGTQI</sequence>
<dbReference type="GO" id="GO:0005634">
    <property type="term" value="C:nucleus"/>
    <property type="evidence" value="ECO:0007669"/>
    <property type="project" value="TreeGrafter"/>
</dbReference>
<dbReference type="InterPro" id="IPR009057">
    <property type="entry name" value="Homeodomain-like_sf"/>
</dbReference>
<evidence type="ECO:0000313" key="4">
    <source>
        <dbReference type="EMBL" id="KAF2149244.1"/>
    </source>
</evidence>
<dbReference type="Pfam" id="PF18107">
    <property type="entry name" value="HTH_ABP1_N"/>
    <property type="match status" value="1"/>
</dbReference>
<comment type="caution">
    <text evidence="4">The sequence shown here is derived from an EMBL/GenBank/DDBJ whole genome shotgun (WGS) entry which is preliminary data.</text>
</comment>
<evidence type="ECO:0000313" key="5">
    <source>
        <dbReference type="Proteomes" id="UP000799439"/>
    </source>
</evidence>
<dbReference type="InterPro" id="IPR006600">
    <property type="entry name" value="HTH_CenpB_DNA-bd_dom"/>
</dbReference>
<dbReference type="EMBL" id="ML996091">
    <property type="protein sequence ID" value="KAF2149244.1"/>
    <property type="molecule type" value="Genomic_DNA"/>
</dbReference>
<dbReference type="Gene3D" id="1.10.10.60">
    <property type="entry name" value="Homeodomain-like"/>
    <property type="match status" value="2"/>
</dbReference>
<feature type="region of interest" description="Disordered" evidence="2">
    <location>
        <begin position="201"/>
        <end position="237"/>
    </location>
</feature>
<dbReference type="PROSITE" id="PS51253">
    <property type="entry name" value="HTH_CENPB"/>
    <property type="match status" value="1"/>
</dbReference>
<name>A0A9P4IUZ1_9PEZI</name>
<dbReference type="PANTHER" id="PTHR19303:SF73">
    <property type="entry name" value="PROTEIN PDC2"/>
    <property type="match status" value="1"/>
</dbReference>
<accession>A0A9P4IUZ1</accession>
<dbReference type="SUPFAM" id="SSF46689">
    <property type="entry name" value="Homeodomain-like"/>
    <property type="match status" value="2"/>
</dbReference>
<dbReference type="SMART" id="SM00674">
    <property type="entry name" value="CENPB"/>
    <property type="match status" value="1"/>
</dbReference>
<organism evidence="4 5">
    <name type="scientific">Myriangium duriaei CBS 260.36</name>
    <dbReference type="NCBI Taxonomy" id="1168546"/>
    <lineage>
        <taxon>Eukaryota</taxon>
        <taxon>Fungi</taxon>
        <taxon>Dikarya</taxon>
        <taxon>Ascomycota</taxon>
        <taxon>Pezizomycotina</taxon>
        <taxon>Dothideomycetes</taxon>
        <taxon>Dothideomycetidae</taxon>
        <taxon>Myriangiales</taxon>
        <taxon>Myriangiaceae</taxon>
        <taxon>Myriangium</taxon>
    </lineage>
</organism>
<dbReference type="Pfam" id="PF03221">
    <property type="entry name" value="HTH_Tnp_Tc5"/>
    <property type="match status" value="1"/>
</dbReference>
<evidence type="ECO:0000256" key="1">
    <source>
        <dbReference type="ARBA" id="ARBA00023125"/>
    </source>
</evidence>
<keyword evidence="5" id="KW-1185">Reference proteome</keyword>
<reference evidence="4" key="1">
    <citation type="journal article" date="2020" name="Stud. Mycol.">
        <title>101 Dothideomycetes genomes: a test case for predicting lifestyles and emergence of pathogens.</title>
        <authorList>
            <person name="Haridas S."/>
            <person name="Albert R."/>
            <person name="Binder M."/>
            <person name="Bloem J."/>
            <person name="Labutti K."/>
            <person name="Salamov A."/>
            <person name="Andreopoulos B."/>
            <person name="Baker S."/>
            <person name="Barry K."/>
            <person name="Bills G."/>
            <person name="Bluhm B."/>
            <person name="Cannon C."/>
            <person name="Castanera R."/>
            <person name="Culley D."/>
            <person name="Daum C."/>
            <person name="Ezra D."/>
            <person name="Gonzalez J."/>
            <person name="Henrissat B."/>
            <person name="Kuo A."/>
            <person name="Liang C."/>
            <person name="Lipzen A."/>
            <person name="Lutzoni F."/>
            <person name="Magnuson J."/>
            <person name="Mondo S."/>
            <person name="Nolan M."/>
            <person name="Ohm R."/>
            <person name="Pangilinan J."/>
            <person name="Park H.-J."/>
            <person name="Ramirez L."/>
            <person name="Alfaro M."/>
            <person name="Sun H."/>
            <person name="Tritt A."/>
            <person name="Yoshinaga Y."/>
            <person name="Zwiers L.-H."/>
            <person name="Turgeon B."/>
            <person name="Goodwin S."/>
            <person name="Spatafora J."/>
            <person name="Crous P."/>
            <person name="Grigoriev I."/>
        </authorList>
    </citation>
    <scope>NUCLEOTIDE SEQUENCE</scope>
    <source>
        <strain evidence="4">CBS 260.36</strain>
    </source>
</reference>
<protein>
    <submittedName>
        <fullName evidence="4">CenpB-DNA-bind-domain-containing protein</fullName>
    </submittedName>
</protein>
<feature type="compositionally biased region" description="Low complexity" evidence="2">
    <location>
        <begin position="211"/>
        <end position="237"/>
    </location>
</feature>
<dbReference type="InterPro" id="IPR050863">
    <property type="entry name" value="CenT-Element_Derived"/>
</dbReference>
<gene>
    <name evidence="4" type="ORF">K461DRAFT_323772</name>
</gene>
<feature type="region of interest" description="Disordered" evidence="2">
    <location>
        <begin position="147"/>
        <end position="173"/>
    </location>
</feature>